<dbReference type="EMBL" id="CP040428">
    <property type="protein sequence ID" value="QCT21792.1"/>
    <property type="molecule type" value="Genomic_DNA"/>
</dbReference>
<proteinExistence type="predicted"/>
<name>A0A4P8YSM5_9ENTR</name>
<evidence type="ECO:0000313" key="2">
    <source>
        <dbReference type="EMBL" id="QCT21792.1"/>
    </source>
</evidence>
<dbReference type="AlphaFoldDB" id="A0A4P8YSM5"/>
<dbReference type="KEGG" id="izh:FEM41_20100"/>
<dbReference type="Proteomes" id="UP000302163">
    <property type="component" value="Chromosome"/>
</dbReference>
<gene>
    <name evidence="2" type="ORF">FEM41_20100</name>
</gene>
<evidence type="ECO:0000256" key="1">
    <source>
        <dbReference type="SAM" id="Phobius"/>
    </source>
</evidence>
<keyword evidence="3" id="KW-1185">Reference proteome</keyword>
<protein>
    <submittedName>
        <fullName evidence="2">Uncharacterized protein</fullName>
    </submittedName>
</protein>
<keyword evidence="1" id="KW-1133">Transmembrane helix</keyword>
<organism evidence="2 3">
    <name type="scientific">Jejubacter calystegiae</name>
    <dbReference type="NCBI Taxonomy" id="2579935"/>
    <lineage>
        <taxon>Bacteria</taxon>
        <taxon>Pseudomonadati</taxon>
        <taxon>Pseudomonadota</taxon>
        <taxon>Gammaproteobacteria</taxon>
        <taxon>Enterobacterales</taxon>
        <taxon>Enterobacteriaceae</taxon>
        <taxon>Jejubacter</taxon>
    </lineage>
</organism>
<sequence>MTPEMRNALRCCAREALNEVKKAFADNTSVNKDKLSRPILLKHYERIKPLGISFVWLLYTIGVLNGVLEDRS</sequence>
<dbReference type="RefSeq" id="WP_138097948.1">
    <property type="nucleotide sequence ID" value="NZ_CP040428.1"/>
</dbReference>
<keyword evidence="1" id="KW-0472">Membrane</keyword>
<feature type="transmembrane region" description="Helical" evidence="1">
    <location>
        <begin position="50"/>
        <end position="68"/>
    </location>
</feature>
<reference evidence="2 3" key="1">
    <citation type="submission" date="2019-05" db="EMBL/GenBank/DDBJ databases">
        <title>Complete genome sequence of Izhakiella calystegiae KSNA2, an endophyte isolated from beach morning glory (Calystegia soldanella).</title>
        <authorList>
            <person name="Jiang L."/>
            <person name="Jeong J.C."/>
            <person name="Kim C.Y."/>
            <person name="Kim D.H."/>
            <person name="Kim S.W."/>
            <person name="Lee j."/>
        </authorList>
    </citation>
    <scope>NUCLEOTIDE SEQUENCE [LARGE SCALE GENOMIC DNA]</scope>
    <source>
        <strain evidence="2 3">KSNA2</strain>
    </source>
</reference>
<accession>A0A4P8YSM5</accession>
<evidence type="ECO:0000313" key="3">
    <source>
        <dbReference type="Proteomes" id="UP000302163"/>
    </source>
</evidence>
<dbReference type="OrthoDB" id="6472149at2"/>
<keyword evidence="1" id="KW-0812">Transmembrane</keyword>